<evidence type="ECO:0000313" key="2">
    <source>
        <dbReference type="Proteomes" id="UP000078540"/>
    </source>
</evidence>
<protein>
    <submittedName>
        <fullName evidence="1">Uncharacterized protein</fullName>
    </submittedName>
</protein>
<evidence type="ECO:0000313" key="1">
    <source>
        <dbReference type="EMBL" id="KYM82580.1"/>
    </source>
</evidence>
<keyword evidence="2" id="KW-1185">Reference proteome</keyword>
<reference evidence="1 2" key="1">
    <citation type="submission" date="2015-09" db="EMBL/GenBank/DDBJ databases">
        <title>Atta colombica WGS genome.</title>
        <authorList>
            <person name="Nygaard S."/>
            <person name="Hu H."/>
            <person name="Boomsma J."/>
            <person name="Zhang G."/>
        </authorList>
    </citation>
    <scope>NUCLEOTIDE SEQUENCE [LARGE SCALE GENOMIC DNA]</scope>
    <source>
        <strain evidence="1">Treedump-2</strain>
        <tissue evidence="1">Whole body</tissue>
    </source>
</reference>
<dbReference type="OrthoDB" id="29058at2759"/>
<sequence>MLKDKVFTKSAIYRFPKIFQFGQANAACRFCKKIFCCTKCRDRHVDKVHPNVNTDCPLCASEILPIRQCESTKLNLEDEKLLCHIVDKHLPLRCRLCGDLFESREDFKSVGACKWFERWNCLTSPSSHEQLEKKSKQSSISESDCNGSRFCTPPEIYRKTSTPMLLGQKTGFETFSVPDFSFKTPKTDSSSIAQVAISKTQTSDSQFFSCLLYSSNEETTPFRICKEEQFAKSNSGSRPSVMEQFARNNSGNRLSIMEVEQEKITNNDTKIITANVNEVLSPVNMDLTRTEGGILQDSPMSDDVCEDVMKKVRFSDRYETAAEFGDLMESCVRTILNMSMEENESHDAQKRAAAAEDIKDANKRMQMNSIENTNTLKVTNDNQAEDTTRSLIQPPENFLNNSQIGIVQDNTKNIKKENQNADVNNEVNNGWSIINQDSNRVLMMVLMESNSGGLTTELMPLISSGLQKLQEQLVSNRQSLNTAESTKICRRSITTMKMSVESVESVENYSADNAGKGQFALSSPVESSENSNNGGFLSSVAQAVKHALKNLSVLGLRVPKSIEATEVVQRREIVEKLSTSPKLSSDASNSQVRLGKRSRETEVFLKEDPTEFSLDTRSPLAKRQRRWYKMIRGRLPINRMRNSRETTSPRGISKETQVFSQGSLTVGDTVLPLPARAYRTTDNASYNKKKIDMTESSNK</sequence>
<dbReference type="KEGG" id="acoc:108687429"/>
<dbReference type="AlphaFoldDB" id="A0A195BEI9"/>
<dbReference type="Proteomes" id="UP000078540">
    <property type="component" value="Unassembled WGS sequence"/>
</dbReference>
<accession>A0A195BEI9</accession>
<name>A0A195BEI9_9HYME</name>
<proteinExistence type="predicted"/>
<dbReference type="EMBL" id="KQ976511">
    <property type="protein sequence ID" value="KYM82580.1"/>
    <property type="molecule type" value="Genomic_DNA"/>
</dbReference>
<organism evidence="1 2">
    <name type="scientific">Atta colombica</name>
    <dbReference type="NCBI Taxonomy" id="520822"/>
    <lineage>
        <taxon>Eukaryota</taxon>
        <taxon>Metazoa</taxon>
        <taxon>Ecdysozoa</taxon>
        <taxon>Arthropoda</taxon>
        <taxon>Hexapoda</taxon>
        <taxon>Insecta</taxon>
        <taxon>Pterygota</taxon>
        <taxon>Neoptera</taxon>
        <taxon>Endopterygota</taxon>
        <taxon>Hymenoptera</taxon>
        <taxon>Apocrita</taxon>
        <taxon>Aculeata</taxon>
        <taxon>Formicoidea</taxon>
        <taxon>Formicidae</taxon>
        <taxon>Myrmicinae</taxon>
        <taxon>Atta</taxon>
    </lineage>
</organism>
<dbReference type="STRING" id="520822.A0A195BEI9"/>
<gene>
    <name evidence="1" type="ORF">ALC53_07071</name>
</gene>